<organism evidence="2">
    <name type="scientific">Arundo donax</name>
    <name type="common">Giant reed</name>
    <name type="synonym">Donax arundinaceus</name>
    <dbReference type="NCBI Taxonomy" id="35708"/>
    <lineage>
        <taxon>Eukaryota</taxon>
        <taxon>Viridiplantae</taxon>
        <taxon>Streptophyta</taxon>
        <taxon>Embryophyta</taxon>
        <taxon>Tracheophyta</taxon>
        <taxon>Spermatophyta</taxon>
        <taxon>Magnoliopsida</taxon>
        <taxon>Liliopsida</taxon>
        <taxon>Poales</taxon>
        <taxon>Poaceae</taxon>
        <taxon>PACMAD clade</taxon>
        <taxon>Arundinoideae</taxon>
        <taxon>Arundineae</taxon>
        <taxon>Arundo</taxon>
    </lineage>
</organism>
<dbReference type="EMBL" id="GBRH01240318">
    <property type="protein sequence ID" value="JAD57577.1"/>
    <property type="molecule type" value="Transcribed_RNA"/>
</dbReference>
<keyword evidence="1" id="KW-0472">Membrane</keyword>
<name>A0A0A9BE61_ARUDO</name>
<evidence type="ECO:0000256" key="1">
    <source>
        <dbReference type="SAM" id="Phobius"/>
    </source>
</evidence>
<keyword evidence="1" id="KW-1133">Transmembrane helix</keyword>
<sequence>MFLQFALKYKMLIYFAVCYDKLGLFCHAIVSFFNSVADC</sequence>
<keyword evidence="1" id="KW-0812">Transmembrane</keyword>
<protein>
    <submittedName>
        <fullName evidence="2">Uncharacterized protein</fullName>
    </submittedName>
</protein>
<dbReference type="AlphaFoldDB" id="A0A0A9BE61"/>
<accession>A0A0A9BE61</accession>
<reference evidence="2" key="1">
    <citation type="submission" date="2014-09" db="EMBL/GenBank/DDBJ databases">
        <authorList>
            <person name="Magalhaes I.L.F."/>
            <person name="Oliveira U."/>
            <person name="Santos F.R."/>
            <person name="Vidigal T.H.D.A."/>
            <person name="Brescovit A.D."/>
            <person name="Santos A.J."/>
        </authorList>
    </citation>
    <scope>NUCLEOTIDE SEQUENCE</scope>
    <source>
        <tissue evidence="2">Shoot tissue taken approximately 20 cm above the soil surface</tissue>
    </source>
</reference>
<proteinExistence type="predicted"/>
<reference evidence="2" key="2">
    <citation type="journal article" date="2015" name="Data Brief">
        <title>Shoot transcriptome of the giant reed, Arundo donax.</title>
        <authorList>
            <person name="Barrero R.A."/>
            <person name="Guerrero F.D."/>
            <person name="Moolhuijzen P."/>
            <person name="Goolsby J.A."/>
            <person name="Tidwell J."/>
            <person name="Bellgard S.E."/>
            <person name="Bellgard M.I."/>
        </authorList>
    </citation>
    <scope>NUCLEOTIDE SEQUENCE</scope>
    <source>
        <tissue evidence="2">Shoot tissue taken approximately 20 cm above the soil surface</tissue>
    </source>
</reference>
<feature type="transmembrane region" description="Helical" evidence="1">
    <location>
        <begin position="12"/>
        <end position="33"/>
    </location>
</feature>
<evidence type="ECO:0000313" key="2">
    <source>
        <dbReference type="EMBL" id="JAD57577.1"/>
    </source>
</evidence>